<organism evidence="1 2">
    <name type="scientific">Marinagarivorans cellulosilyticus</name>
    <dbReference type="NCBI Taxonomy" id="2721545"/>
    <lineage>
        <taxon>Bacteria</taxon>
        <taxon>Pseudomonadati</taxon>
        <taxon>Pseudomonadota</taxon>
        <taxon>Gammaproteobacteria</taxon>
        <taxon>Cellvibrionales</taxon>
        <taxon>Cellvibrionaceae</taxon>
        <taxon>Marinagarivorans</taxon>
    </lineage>
</organism>
<evidence type="ECO:0000313" key="1">
    <source>
        <dbReference type="EMBL" id="BCD97781.1"/>
    </source>
</evidence>
<evidence type="ECO:0008006" key="3">
    <source>
        <dbReference type="Google" id="ProtNLM"/>
    </source>
</evidence>
<dbReference type="KEGG" id="marq:MARGE09_P1982"/>
<proteinExistence type="predicted"/>
<keyword evidence="2" id="KW-1185">Reference proteome</keyword>
<accession>A0AAN1WHP9</accession>
<name>A0AAN1WHP9_9GAMM</name>
<protein>
    <recommendedName>
        <fullName evidence="3">DUF2971 domain-containing protein</fullName>
    </recommendedName>
</protein>
<dbReference type="RefSeq" id="WP_236987260.1">
    <property type="nucleotide sequence ID" value="NZ_AP023086.1"/>
</dbReference>
<sequence>MTAERPKQLIKYVSADAGLAILRSQSLLWSSPNLYSSPFEMNGKCAIPFSSQELLEATVKLSTTLIFNDDRPQGDTPLMTAINRWRDEERFNSPQEAESVLKDLLSRMVAQKEEQLHASLQKWQMFVESVRTCCFCASSDLPQAWEKFADNHRGIAIGIAPDTDNGLEQVQPVIYTNERPQLTTLKEQINQLLYNLAVNPNQRFPKNLLSKPSFLSEEREWRALVPRNGSFRKTDHPNRDERMLTPGSIRAVYLGIDCDESTRQSVKKACADMKKQPKLIQLNIAKNHFKFDATPVV</sequence>
<dbReference type="AlphaFoldDB" id="A0AAN1WHP9"/>
<dbReference type="Proteomes" id="UP001320119">
    <property type="component" value="Chromosome"/>
</dbReference>
<gene>
    <name evidence="1" type="ORF">MARGE09_P1982</name>
</gene>
<reference evidence="1 2" key="1">
    <citation type="journal article" date="2022" name="IScience">
        <title>An ultrasensitive nanofiber-based assay for enzymatic hydrolysis and deep-sea microbial degradation of cellulose.</title>
        <authorList>
            <person name="Tsudome M."/>
            <person name="Tachioka M."/>
            <person name="Miyazaki M."/>
            <person name="Uchimura K."/>
            <person name="Tsuda M."/>
            <person name="Takaki Y."/>
            <person name="Deguchi S."/>
        </authorList>
    </citation>
    <scope>NUCLEOTIDE SEQUENCE [LARGE SCALE GENOMIC DNA]</scope>
    <source>
        <strain evidence="1 2">GE09</strain>
    </source>
</reference>
<dbReference type="EMBL" id="AP023086">
    <property type="protein sequence ID" value="BCD97781.1"/>
    <property type="molecule type" value="Genomic_DNA"/>
</dbReference>
<evidence type="ECO:0000313" key="2">
    <source>
        <dbReference type="Proteomes" id="UP001320119"/>
    </source>
</evidence>